<comment type="caution">
    <text evidence="2">The sequence shown here is derived from an EMBL/GenBank/DDBJ whole genome shotgun (WGS) entry which is preliminary data.</text>
</comment>
<gene>
    <name evidence="2" type="ORF">MRX98_19810</name>
</gene>
<sequence length="371" mass="39908">MKHGFFGLVVVAATIAVLGFAGGAAAIELGDMLSIEGDLAAAYQYQSLSRAPDHDNKGRGALVFQPTLRLQLTEKDVIQAGFGFAAGNALNDGHSPFALVPWAADLEGDVKGIGGRDRDYLLTAWYARRLALGAFGDLEVVGGLINAADYLDDNAFANDEFGQFMNEALVNSPTVFLPAFDLGGALQYELGNWHARAVVMDVAGDEEDAGHHFYGAQIGYRLDLGLGEGNYRLAVAGTGKKFDGPDSEADQALLGGVLSFDQELGDTYGVWLRLGHQDNDALIAHRNLYAAGIDIKGGLWGRGEDNIGFGYALLDGGNDDIDRSQVAELYYRWVFNEYSAVSLNFQYQEDEDNDGNKPRGLISGVRFVASF</sequence>
<dbReference type="RefSeq" id="WP_246914242.1">
    <property type="nucleotide sequence ID" value="NZ_JALJRB010000035.1"/>
</dbReference>
<evidence type="ECO:0000313" key="2">
    <source>
        <dbReference type="EMBL" id="MCJ8502832.1"/>
    </source>
</evidence>
<dbReference type="AlphaFoldDB" id="A0AA41R3Z1"/>
<dbReference type="EMBL" id="JALJRB010000035">
    <property type="protein sequence ID" value="MCJ8502832.1"/>
    <property type="molecule type" value="Genomic_DNA"/>
</dbReference>
<organism evidence="2 3">
    <name type="scientific">Desulfatitalea alkaliphila</name>
    <dbReference type="NCBI Taxonomy" id="2929485"/>
    <lineage>
        <taxon>Bacteria</taxon>
        <taxon>Pseudomonadati</taxon>
        <taxon>Thermodesulfobacteriota</taxon>
        <taxon>Desulfobacteria</taxon>
        <taxon>Desulfobacterales</taxon>
        <taxon>Desulfosarcinaceae</taxon>
        <taxon>Desulfatitalea</taxon>
    </lineage>
</organism>
<evidence type="ECO:0000256" key="1">
    <source>
        <dbReference type="ARBA" id="ARBA00008769"/>
    </source>
</evidence>
<name>A0AA41R3Z1_9BACT</name>
<keyword evidence="3" id="KW-1185">Reference proteome</keyword>
<evidence type="ECO:0000313" key="3">
    <source>
        <dbReference type="Proteomes" id="UP001165427"/>
    </source>
</evidence>
<accession>A0AA41R3Z1</accession>
<dbReference type="Gene3D" id="2.40.160.180">
    <property type="entry name" value="Carbohydrate-selective porin OprB"/>
    <property type="match status" value="1"/>
</dbReference>
<protein>
    <submittedName>
        <fullName evidence="2">Carbohydrate porin</fullName>
    </submittedName>
</protein>
<dbReference type="InterPro" id="IPR038673">
    <property type="entry name" value="OprB_sf"/>
</dbReference>
<dbReference type="Proteomes" id="UP001165427">
    <property type="component" value="Unassembled WGS sequence"/>
</dbReference>
<reference evidence="2" key="1">
    <citation type="submission" date="2022-04" db="EMBL/GenBank/DDBJ databases">
        <title>Desulfatitalea alkaliphila sp. nov., a novel anaerobic sulfate-reducing bacterium isolated from terrestrial mud volcano, Taman Peninsula, Russia.</title>
        <authorList>
            <person name="Khomyakova M.A."/>
            <person name="Merkel A.Y."/>
            <person name="Slobodkin A.I."/>
        </authorList>
    </citation>
    <scope>NUCLEOTIDE SEQUENCE</scope>
    <source>
        <strain evidence="2">M08but</strain>
    </source>
</reference>
<comment type="similarity">
    <text evidence="1">Belongs to the OprB family.</text>
</comment>
<proteinExistence type="inferred from homology"/>